<evidence type="ECO:0000256" key="1">
    <source>
        <dbReference type="SAM" id="MobiDB-lite"/>
    </source>
</evidence>
<dbReference type="EMBL" id="KY595973">
    <property type="protein sequence ID" value="ASY04022.1"/>
    <property type="molecule type" value="Genomic_RNA"/>
</dbReference>
<organism evidence="2">
    <name type="scientific">Penicillium aurantiogriseum partiti-like virus 1</name>
    <dbReference type="NCBI Taxonomy" id="2030912"/>
    <lineage>
        <taxon>Viruses</taxon>
        <taxon>Riboviria</taxon>
        <taxon>Orthornavirae</taxon>
        <taxon>Pisuviricota</taxon>
        <taxon>Duplopiviricetes</taxon>
        <taxon>Durnavirales</taxon>
        <taxon>Partitiviridae</taxon>
    </lineage>
</organism>
<protein>
    <submittedName>
        <fullName evidence="2">Putative coat protein</fullName>
    </submittedName>
</protein>
<evidence type="ECO:0000313" key="2">
    <source>
        <dbReference type="EMBL" id="ASY04022.1"/>
    </source>
</evidence>
<feature type="region of interest" description="Disordered" evidence="1">
    <location>
        <begin position="1"/>
        <end position="66"/>
    </location>
</feature>
<feature type="compositionally biased region" description="Polar residues" evidence="1">
    <location>
        <begin position="1"/>
        <end position="29"/>
    </location>
</feature>
<sequence length="494" mass="54542">MSTISDAPTIAPNDSASMVTPAKPNTVTPQAKKGRRPAKSAVDKAAPPGATEVPPAGKDKTNKKSQVISGTIPLSGWGDVDLSSHRREVLPRHTVDANPYFDLVDATYMNMYGGFSNGSKHIPFSLFRYYCSLLWWHRTLYLCRSNAVVLTSSEKDAFNVLNVGEEFQIPAPIAQYLANMGNFQAGGETFYFEKLSGQFTGTWDSEDATVEKGWLSTTSGITVNDSESFWRYAQLPVPAVFALSIQAEAAHVTNATPVSLNHIAPVVSGQTVEPTRNICGWYRQQADATHSSWRSTYTSLGWTPTSIPDDCQTVFNISTSTMKWMSERLAGINGLKLHGSKQLTLSNQGSALQAQFLFLDHHDRADILGTRDHISNRKGSLHTDFALGSRYGMDDKLLAPSFSFGYRLRRDQEFSKMNLGNPTYFGISRFDPWIFFKSEGTSTGRQNIPTGWRTDMNESFEYGSARTQLNTARFVTHELTRSVGLDAAVVLAHA</sequence>
<reference evidence="2" key="1">
    <citation type="journal article" date="2017" name="Environ. Microbiol.">
        <title>Transmission of Penicillium aurantiogriseum partiti-like virus 1 to a new fungal host (Cryphonectria parasitica) confers higher resistance to salinity and reveals adaptive genomic changes.</title>
        <authorList>
            <person name="Nerva L."/>
            <person name="Silvestri A."/>
            <person name="Ciuffo M."/>
            <person name="Palmano S."/>
            <person name="Varese G.C."/>
            <person name="Turina M."/>
        </authorList>
    </citation>
    <scope>NUCLEOTIDE SEQUENCE</scope>
    <source>
        <strain evidence="2">MUT4330</strain>
    </source>
</reference>
<keyword evidence="2" id="KW-0167">Capsid protein</keyword>
<name>A0A286N7A5_9VIRU</name>
<accession>A0A286N7A5</accession>
<keyword evidence="2" id="KW-0946">Virion</keyword>
<dbReference type="GO" id="GO:0019028">
    <property type="term" value="C:viral capsid"/>
    <property type="evidence" value="ECO:0007669"/>
    <property type="project" value="UniProtKB-KW"/>
</dbReference>
<proteinExistence type="predicted"/>